<gene>
    <name evidence="1" type="ORF">QFC19_000100</name>
</gene>
<accession>A0ACC2WSW7</accession>
<keyword evidence="2" id="KW-1185">Reference proteome</keyword>
<protein>
    <submittedName>
        <fullName evidence="1">Uncharacterized protein</fullName>
    </submittedName>
</protein>
<sequence length="125" mass="14732">MNYFKAIKLLYLIENPEVVQLFGGDTDKLERELECMSRRKFKQCTWNLLRADDEHSEVMQNGQRRPKIRIQLHGNPILVDSRSDNVNRAIIFYRGGYSQLIDANQDKYLEECLKLPNILVGFDRL</sequence>
<evidence type="ECO:0000313" key="1">
    <source>
        <dbReference type="EMBL" id="KAJ9113906.1"/>
    </source>
</evidence>
<proteinExistence type="predicted"/>
<reference evidence="1" key="1">
    <citation type="submission" date="2023-04" db="EMBL/GenBank/DDBJ databases">
        <title>Draft Genome sequencing of Naganishia species isolated from polar environments using Oxford Nanopore Technology.</title>
        <authorList>
            <person name="Leo P."/>
            <person name="Venkateswaran K."/>
        </authorList>
    </citation>
    <scope>NUCLEOTIDE SEQUENCE</scope>
    <source>
        <strain evidence="1">MNA-CCFEE 5261</strain>
    </source>
</reference>
<organism evidence="1 2">
    <name type="scientific">Naganishia cerealis</name>
    <dbReference type="NCBI Taxonomy" id="610337"/>
    <lineage>
        <taxon>Eukaryota</taxon>
        <taxon>Fungi</taxon>
        <taxon>Dikarya</taxon>
        <taxon>Basidiomycota</taxon>
        <taxon>Agaricomycotina</taxon>
        <taxon>Tremellomycetes</taxon>
        <taxon>Filobasidiales</taxon>
        <taxon>Filobasidiaceae</taxon>
        <taxon>Naganishia</taxon>
    </lineage>
</organism>
<comment type="caution">
    <text evidence="1">The sequence shown here is derived from an EMBL/GenBank/DDBJ whole genome shotgun (WGS) entry which is preliminary data.</text>
</comment>
<evidence type="ECO:0000313" key="2">
    <source>
        <dbReference type="Proteomes" id="UP001241377"/>
    </source>
</evidence>
<name>A0ACC2WSW7_9TREE</name>
<dbReference type="Proteomes" id="UP001241377">
    <property type="component" value="Unassembled WGS sequence"/>
</dbReference>
<dbReference type="EMBL" id="JASBWR010000001">
    <property type="protein sequence ID" value="KAJ9113906.1"/>
    <property type="molecule type" value="Genomic_DNA"/>
</dbReference>